<evidence type="ECO:0000313" key="9">
    <source>
        <dbReference type="EMBL" id="MFI7445179.1"/>
    </source>
</evidence>
<protein>
    <submittedName>
        <fullName evidence="9">HAD-IC family P-type ATPase</fullName>
    </submittedName>
</protein>
<comment type="subcellular location">
    <subcellularLocation>
        <location evidence="1">Cell membrane</location>
        <topology evidence="1">Multi-pass membrane protein</topology>
    </subcellularLocation>
</comment>
<organism evidence="9 10">
    <name type="scientific">Nonomuraea indica</name>
    <dbReference type="NCBI Taxonomy" id="1581193"/>
    <lineage>
        <taxon>Bacteria</taxon>
        <taxon>Bacillati</taxon>
        <taxon>Actinomycetota</taxon>
        <taxon>Actinomycetes</taxon>
        <taxon>Streptosporangiales</taxon>
        <taxon>Streptosporangiaceae</taxon>
        <taxon>Nonomuraea</taxon>
    </lineage>
</organism>
<dbReference type="InterPro" id="IPR023214">
    <property type="entry name" value="HAD_sf"/>
</dbReference>
<feature type="transmembrane region" description="Helical" evidence="7">
    <location>
        <begin position="634"/>
        <end position="653"/>
    </location>
</feature>
<dbReference type="PROSITE" id="PS00154">
    <property type="entry name" value="ATPASE_E1_E2"/>
    <property type="match status" value="1"/>
</dbReference>
<comment type="caution">
    <text evidence="9">The sequence shown here is derived from an EMBL/GenBank/DDBJ whole genome shotgun (WGS) entry which is preliminary data.</text>
</comment>
<dbReference type="InterPro" id="IPR036412">
    <property type="entry name" value="HAD-like_sf"/>
</dbReference>
<evidence type="ECO:0000256" key="2">
    <source>
        <dbReference type="ARBA" id="ARBA00022692"/>
    </source>
</evidence>
<sequence length="808" mass="84252">MQGLTSAQAAQARRNIVPRRSSRSFGAIIRANVFTLFNLVIGVLWALILIFGHWQDSMFGLVIVANSLIGIVQEWRAKRTLDRLAVINEAPVTVRRDGRDLQLPPDEVVLGDLVLLGPGDRLLVDGEVVRSDGLEIDESLLTGEADPVHKQPGDQVLSGSFAVAGSGAFVATRVGTDAYAVRLAEEASTFHLAHSELRDGVRNFIKYITWLVLPIGALLTYSQLRNSADFGTAITGAVAGIVTMIPEGLVLMTSIAFAVGVVRLGRRKCLVQELPAIEGLARVDVLCLDKTGTLTAGGMDLDQVLVLRDDQPAHEALAALAAADHRPNATAQAIQARHPSAPDGWQATETVPFSSARKWSGADFGPRGAWVLGAPDVLLDADQDGYRQAATLAATGARVLALCRTGDLSALASGPGPVAPGCGPDGPGGPTAPGGPAASNGSGGSGGTASGGSGGPVGAEIECVALVTLEQRIRPDAHETLEYFARQGVTVKVISGDNPEAVSAIATGLGIPDGHRAVDARTLPEDDPDKLAEILDANAVFGRVTPRQKRQFVAALQSRGHTVAMTGDGVNDVLALKDADLGIAMGAGSPATKAVAQVVLLDNRFATLPYVVGEGRRVLANIERVSGLFLTKTFYAIVLSLLTGVLGMMFPFAPRHSTLVNALTIGVPAFFLALAPTLERARPGFVPRVLRFAVPAGVTCAAAVMLSFWVAHSDTSTLNGDRTAAVIALFLTTWWVLVLVARPLTWWRVVLVGSMAALFAAALALPPVRELFALQPGGTGADLAAVGISAVAAVTISVAVRLAGTLRA</sequence>
<dbReference type="InterPro" id="IPR018303">
    <property type="entry name" value="ATPase_P-typ_P_site"/>
</dbReference>
<proteinExistence type="predicted"/>
<keyword evidence="4 7" id="KW-1133">Transmembrane helix</keyword>
<feature type="transmembrane region" description="Helical" evidence="7">
    <location>
        <begin position="690"/>
        <end position="711"/>
    </location>
</feature>
<dbReference type="Proteomes" id="UP001612928">
    <property type="component" value="Unassembled WGS sequence"/>
</dbReference>
<feature type="compositionally biased region" description="Gly residues" evidence="6">
    <location>
        <begin position="441"/>
        <end position="454"/>
    </location>
</feature>
<keyword evidence="2 7" id="KW-0812">Transmembrane</keyword>
<dbReference type="RefSeq" id="WP_397025592.1">
    <property type="nucleotide sequence ID" value="NZ_JBITMB010000012.1"/>
</dbReference>
<reference evidence="9 10" key="1">
    <citation type="submission" date="2024-10" db="EMBL/GenBank/DDBJ databases">
        <title>The Natural Products Discovery Center: Release of the First 8490 Sequenced Strains for Exploring Actinobacteria Biosynthetic Diversity.</title>
        <authorList>
            <person name="Kalkreuter E."/>
            <person name="Kautsar S.A."/>
            <person name="Yang D."/>
            <person name="Bader C.D."/>
            <person name="Teijaro C.N."/>
            <person name="Fluegel L."/>
            <person name="Davis C.M."/>
            <person name="Simpson J.R."/>
            <person name="Lauterbach L."/>
            <person name="Steele A.D."/>
            <person name="Gui C."/>
            <person name="Meng S."/>
            <person name="Li G."/>
            <person name="Viehrig K."/>
            <person name="Ye F."/>
            <person name="Su P."/>
            <person name="Kiefer A.F."/>
            <person name="Nichols A."/>
            <person name="Cepeda A.J."/>
            <person name="Yan W."/>
            <person name="Fan B."/>
            <person name="Jiang Y."/>
            <person name="Adhikari A."/>
            <person name="Zheng C.-J."/>
            <person name="Schuster L."/>
            <person name="Cowan T.M."/>
            <person name="Smanski M.J."/>
            <person name="Chevrette M.G."/>
            <person name="De Carvalho L.P.S."/>
            <person name="Shen B."/>
        </authorList>
    </citation>
    <scope>NUCLEOTIDE SEQUENCE [LARGE SCALE GENOMIC DNA]</scope>
    <source>
        <strain evidence="9 10">NPDC049503</strain>
    </source>
</reference>
<feature type="compositionally biased region" description="Gly residues" evidence="6">
    <location>
        <begin position="423"/>
        <end position="432"/>
    </location>
</feature>
<dbReference type="Pfam" id="PF00122">
    <property type="entry name" value="E1-E2_ATPase"/>
    <property type="match status" value="1"/>
</dbReference>
<feature type="transmembrane region" description="Helical" evidence="7">
    <location>
        <begin position="236"/>
        <end position="262"/>
    </location>
</feature>
<dbReference type="PRINTS" id="PR00119">
    <property type="entry name" value="CATATPASE"/>
</dbReference>
<dbReference type="SFLD" id="SFLDS00003">
    <property type="entry name" value="Haloacid_Dehalogenase"/>
    <property type="match status" value="1"/>
</dbReference>
<feature type="transmembrane region" description="Helical" evidence="7">
    <location>
        <begin position="29"/>
        <end position="51"/>
    </location>
</feature>
<keyword evidence="5 7" id="KW-0472">Membrane</keyword>
<dbReference type="InterPro" id="IPR059000">
    <property type="entry name" value="ATPase_P-type_domA"/>
</dbReference>
<dbReference type="SUPFAM" id="SSF81653">
    <property type="entry name" value="Calcium ATPase, transduction domain A"/>
    <property type="match status" value="1"/>
</dbReference>
<feature type="transmembrane region" description="Helical" evidence="7">
    <location>
        <begin position="723"/>
        <end position="741"/>
    </location>
</feature>
<dbReference type="PANTHER" id="PTHR42861">
    <property type="entry name" value="CALCIUM-TRANSPORTING ATPASE"/>
    <property type="match status" value="1"/>
</dbReference>
<keyword evidence="3" id="KW-1278">Translocase</keyword>
<accession>A0ABW8AEH0</accession>
<evidence type="ECO:0000259" key="8">
    <source>
        <dbReference type="Pfam" id="PF00122"/>
    </source>
</evidence>
<dbReference type="EMBL" id="JBITMB010000012">
    <property type="protein sequence ID" value="MFI7445179.1"/>
    <property type="molecule type" value="Genomic_DNA"/>
</dbReference>
<evidence type="ECO:0000256" key="5">
    <source>
        <dbReference type="ARBA" id="ARBA00023136"/>
    </source>
</evidence>
<dbReference type="SFLD" id="SFLDF00027">
    <property type="entry name" value="p-type_atpase"/>
    <property type="match status" value="1"/>
</dbReference>
<dbReference type="InterPro" id="IPR008250">
    <property type="entry name" value="ATPase_P-typ_transduc_dom_A_sf"/>
</dbReference>
<feature type="domain" description="P-type ATPase A" evidence="8">
    <location>
        <begin position="90"/>
        <end position="185"/>
    </location>
</feature>
<keyword evidence="10" id="KW-1185">Reference proteome</keyword>
<dbReference type="SUPFAM" id="SSF81665">
    <property type="entry name" value="Calcium ATPase, transmembrane domain M"/>
    <property type="match status" value="1"/>
</dbReference>
<dbReference type="Pfam" id="PF00702">
    <property type="entry name" value="Hydrolase"/>
    <property type="match status" value="1"/>
</dbReference>
<gene>
    <name evidence="9" type="ORF">ACIBP5_34860</name>
</gene>
<dbReference type="NCBIfam" id="TIGR01494">
    <property type="entry name" value="ATPase_P-type"/>
    <property type="match status" value="2"/>
</dbReference>
<evidence type="ECO:0000313" key="10">
    <source>
        <dbReference type="Proteomes" id="UP001612928"/>
    </source>
</evidence>
<feature type="transmembrane region" description="Helical" evidence="7">
    <location>
        <begin position="57"/>
        <end position="75"/>
    </location>
</feature>
<evidence type="ECO:0000256" key="4">
    <source>
        <dbReference type="ARBA" id="ARBA00022989"/>
    </source>
</evidence>
<evidence type="ECO:0000256" key="3">
    <source>
        <dbReference type="ARBA" id="ARBA00022967"/>
    </source>
</evidence>
<dbReference type="InterPro" id="IPR023299">
    <property type="entry name" value="ATPase_P-typ_cyto_dom_N"/>
</dbReference>
<dbReference type="Gene3D" id="2.70.150.10">
    <property type="entry name" value="Calcium-transporting ATPase, cytoplasmic transduction domain A"/>
    <property type="match status" value="1"/>
</dbReference>
<dbReference type="InterPro" id="IPR001757">
    <property type="entry name" value="P_typ_ATPase"/>
</dbReference>
<evidence type="ECO:0000256" key="7">
    <source>
        <dbReference type="SAM" id="Phobius"/>
    </source>
</evidence>
<dbReference type="SFLD" id="SFLDG00002">
    <property type="entry name" value="C1.7:_P-type_atpase_like"/>
    <property type="match status" value="1"/>
</dbReference>
<dbReference type="Gene3D" id="1.20.1110.10">
    <property type="entry name" value="Calcium-transporting ATPase, transmembrane domain"/>
    <property type="match status" value="2"/>
</dbReference>
<dbReference type="InterPro" id="IPR044492">
    <property type="entry name" value="P_typ_ATPase_HD_dom"/>
</dbReference>
<dbReference type="Gene3D" id="3.40.50.1000">
    <property type="entry name" value="HAD superfamily/HAD-like"/>
    <property type="match status" value="2"/>
</dbReference>
<evidence type="ECO:0000256" key="6">
    <source>
        <dbReference type="SAM" id="MobiDB-lite"/>
    </source>
</evidence>
<evidence type="ECO:0000256" key="1">
    <source>
        <dbReference type="ARBA" id="ARBA00004651"/>
    </source>
</evidence>
<dbReference type="InterPro" id="IPR023298">
    <property type="entry name" value="ATPase_P-typ_TM_dom_sf"/>
</dbReference>
<feature type="region of interest" description="Disordered" evidence="6">
    <location>
        <begin position="419"/>
        <end position="454"/>
    </location>
</feature>
<dbReference type="Gene3D" id="3.40.1110.10">
    <property type="entry name" value="Calcium-transporting ATPase, cytoplasmic domain N"/>
    <property type="match status" value="2"/>
</dbReference>
<feature type="transmembrane region" description="Helical" evidence="7">
    <location>
        <begin position="659"/>
        <end position="678"/>
    </location>
</feature>
<feature type="transmembrane region" description="Helical" evidence="7">
    <location>
        <begin position="746"/>
        <end position="765"/>
    </location>
</feature>
<dbReference type="SUPFAM" id="SSF56784">
    <property type="entry name" value="HAD-like"/>
    <property type="match status" value="1"/>
</dbReference>
<feature type="transmembrane region" description="Helical" evidence="7">
    <location>
        <begin position="204"/>
        <end position="224"/>
    </location>
</feature>
<name>A0ABW8AEH0_9ACTN</name>
<feature type="transmembrane region" description="Helical" evidence="7">
    <location>
        <begin position="785"/>
        <end position="804"/>
    </location>
</feature>